<evidence type="ECO:0000259" key="1">
    <source>
        <dbReference type="Pfam" id="PF10644"/>
    </source>
</evidence>
<reference evidence="3" key="1">
    <citation type="submission" date="2020-11" db="EMBL/GenBank/DDBJ databases">
        <authorList>
            <person name="Tran Van P."/>
        </authorList>
    </citation>
    <scope>NUCLEOTIDE SEQUENCE</scope>
</reference>
<dbReference type="Proteomes" id="UP000678499">
    <property type="component" value="Unassembled WGS sequence"/>
</dbReference>
<feature type="domain" description="CUB" evidence="2">
    <location>
        <begin position="723"/>
        <end position="820"/>
    </location>
</feature>
<evidence type="ECO:0000313" key="3">
    <source>
        <dbReference type="EMBL" id="CAD7276851.1"/>
    </source>
</evidence>
<feature type="domain" description="Misato Segment II tubulin-like" evidence="1">
    <location>
        <begin position="5"/>
        <end position="103"/>
    </location>
</feature>
<dbReference type="InterPro" id="IPR035914">
    <property type="entry name" value="Sperma_CUB_dom_sf"/>
</dbReference>
<dbReference type="Pfam" id="PF10644">
    <property type="entry name" value="Misat_Tub_SegII"/>
    <property type="match status" value="1"/>
</dbReference>
<name>A0A7R9BN10_9CRUS</name>
<keyword evidence="4" id="KW-1185">Reference proteome</keyword>
<dbReference type="OrthoDB" id="6378485at2759"/>
<gene>
    <name evidence="3" type="ORF">NMOB1V02_LOCUS4602</name>
</gene>
<dbReference type="EMBL" id="CAJPEX010000735">
    <property type="protein sequence ID" value="CAG0917003.1"/>
    <property type="molecule type" value="Genomic_DNA"/>
</dbReference>
<dbReference type="InterPro" id="IPR036525">
    <property type="entry name" value="Tubulin/FtsZ_GTPase_sf"/>
</dbReference>
<dbReference type="InterPro" id="IPR058698">
    <property type="entry name" value="CUB_metazoa"/>
</dbReference>
<proteinExistence type="predicted"/>
<dbReference type="PANTHER" id="PTHR33236">
    <property type="entry name" value="INTRAFLAGELLAR TRANSPORT PROTEIN 122 FAMILY PROTEIN-RELATED"/>
    <property type="match status" value="1"/>
</dbReference>
<dbReference type="Gene3D" id="3.40.50.1440">
    <property type="entry name" value="Tubulin/FtsZ, GTPase domain"/>
    <property type="match status" value="1"/>
</dbReference>
<dbReference type="Pfam" id="PF26080">
    <property type="entry name" value="CUB_animal"/>
    <property type="match status" value="1"/>
</dbReference>
<organism evidence="3">
    <name type="scientific">Notodromas monacha</name>
    <dbReference type="NCBI Taxonomy" id="399045"/>
    <lineage>
        <taxon>Eukaryota</taxon>
        <taxon>Metazoa</taxon>
        <taxon>Ecdysozoa</taxon>
        <taxon>Arthropoda</taxon>
        <taxon>Crustacea</taxon>
        <taxon>Oligostraca</taxon>
        <taxon>Ostracoda</taxon>
        <taxon>Podocopa</taxon>
        <taxon>Podocopida</taxon>
        <taxon>Cypridocopina</taxon>
        <taxon>Cypridoidea</taxon>
        <taxon>Cyprididae</taxon>
        <taxon>Notodromas</taxon>
    </lineage>
</organism>
<dbReference type="EMBL" id="OA882772">
    <property type="protein sequence ID" value="CAD7276851.1"/>
    <property type="molecule type" value="Genomic_DNA"/>
</dbReference>
<protein>
    <submittedName>
        <fullName evidence="3">Uncharacterized protein</fullName>
    </submittedName>
</protein>
<dbReference type="AlphaFoldDB" id="A0A7R9BN10"/>
<dbReference type="InterPro" id="IPR019605">
    <property type="entry name" value="Misato_II_tubulin-like"/>
</dbReference>
<dbReference type="PANTHER" id="PTHR33236:SF6">
    <property type="entry name" value="CUB DOMAIN-CONTAINING PROTEIN"/>
    <property type="match status" value="1"/>
</dbReference>
<evidence type="ECO:0000259" key="2">
    <source>
        <dbReference type="Pfam" id="PF26080"/>
    </source>
</evidence>
<sequence>MVRGKEIISLQLGKSANEAGVAWFNSLLQRRQKDEAGDEKDPWDEDKILLRESKDFGKLPRAVMVDLKENIGYPPRIEKTSDSDQNEPMSHWTGAVTVHASEPDVIGSGWAKDALFPLPEKSLIQVEGFPEDFQNSFEKGVDVWESEQFKDALEDSLRFLAEECESLDGIQVTVDMTTGLAGLTCPVTNFLRDEFGPGKTIPVFLLHTPCDPKDVFGAVNARLTAALTMAGILETSSGVIPFCNSSSPNNNAHFLETLLSPDRCRLGEPVTLGDALVQCKTRVGPLVAPCFRLPGKISGSSMFGELLVEAVEDTALPDVFGNIHCEGQVMMRNSYLVTLGLGAAPFADPDEWLRGLLGVPAQGDARLLMLQKPLLVSAAFPAEGVMQAFAVPSSSGLKATSSIAGLVQGGPVCKYVNAAADYCGKVTKHGRGRQHWRIGLGLKSLVMAQEVMHSSDAALHLQQQLLQQRHQKVLLNVDPETEPLSRVRFVPLRLLHISVYSKRQSTLRVKFPIPVRRCNRPGGAAGVLMELADRDRQNKWRCWKEKIELLNDKDIYATTSMSTCSSEMFFNKQCCKDENALETCGQNSSANCTYFVNQGYPGTVTTPGSCQLAINKCGPDICQIRLDFLQFQIGGPSNDQTNSPNTVGQCLNDQFLVTASGGTSSPVICGKNTGQHMYLDVSNLNQATVLTVVTSSLTASLTSRAWKIKITQIKCESSWAATSGCLQYFTGISGRFYTFNYDNAQGQQLANQDYSFCIRMEAGFCGIRYTQCTDNANTPSQSFSVTGNSAAGAGLSSQISDACATQQDKDWVTIPCGTTTCFFIVEIHGEKAFKLFLEPIKSSGKWPPGLRAASCRGEKRIDREDPCQMSVRL</sequence>
<accession>A0A7R9BN10</accession>
<dbReference type="SUPFAM" id="SSF52490">
    <property type="entry name" value="Tubulin nucleotide-binding domain-like"/>
    <property type="match status" value="1"/>
</dbReference>
<evidence type="ECO:0000313" key="4">
    <source>
        <dbReference type="Proteomes" id="UP000678499"/>
    </source>
</evidence>
<dbReference type="Gene3D" id="2.60.120.290">
    <property type="entry name" value="Spermadhesin, CUB domain"/>
    <property type="match status" value="1"/>
</dbReference>